<keyword evidence="6" id="KW-0378">Hydrolase</keyword>
<keyword evidence="8" id="KW-1015">Disulfide bond</keyword>
<dbReference type="InterPro" id="IPR013780">
    <property type="entry name" value="Glyco_hydro_b"/>
</dbReference>
<dbReference type="Proteomes" id="UP001168146">
    <property type="component" value="Unassembled WGS sequence"/>
</dbReference>
<dbReference type="EMBL" id="JASUXU010000075">
    <property type="protein sequence ID" value="KAK0310335.1"/>
    <property type="molecule type" value="Genomic_DNA"/>
</dbReference>
<evidence type="ECO:0000256" key="4">
    <source>
        <dbReference type="ARBA" id="ARBA00012595"/>
    </source>
</evidence>
<evidence type="ECO:0000259" key="13">
    <source>
        <dbReference type="SMART" id="SM00642"/>
    </source>
</evidence>
<protein>
    <recommendedName>
        <fullName evidence="4">alpha-amylase</fullName>
        <ecNumber evidence="4">3.2.1.1</ecNumber>
    </recommendedName>
</protein>
<dbReference type="Gene3D" id="3.20.20.80">
    <property type="entry name" value="Glycosidases"/>
    <property type="match status" value="1"/>
</dbReference>
<evidence type="ECO:0000256" key="7">
    <source>
        <dbReference type="ARBA" id="ARBA00022837"/>
    </source>
</evidence>
<dbReference type="PANTHER" id="PTHR10357">
    <property type="entry name" value="ALPHA-AMYLASE FAMILY MEMBER"/>
    <property type="match status" value="1"/>
</dbReference>
<dbReference type="GO" id="GO:0016052">
    <property type="term" value="P:carbohydrate catabolic process"/>
    <property type="evidence" value="ECO:0007669"/>
    <property type="project" value="InterPro"/>
</dbReference>
<dbReference type="CDD" id="cd11319">
    <property type="entry name" value="AmyAc_euk_AmyA"/>
    <property type="match status" value="1"/>
</dbReference>
<keyword evidence="5" id="KW-0479">Metal-binding</keyword>
<evidence type="ECO:0000256" key="9">
    <source>
        <dbReference type="ARBA" id="ARBA00023180"/>
    </source>
</evidence>
<dbReference type="SUPFAM" id="SSF51011">
    <property type="entry name" value="Glycosyl hydrolase domain"/>
    <property type="match status" value="1"/>
</dbReference>
<keyword evidence="10" id="KW-0119">Carbohydrate metabolism</keyword>
<comment type="similarity">
    <text evidence="3">Belongs to the glycosyl hydrolase 13 family.</text>
</comment>
<dbReference type="PANTHER" id="PTHR10357:SF218">
    <property type="entry name" value="ALPHA-AMYLASE"/>
    <property type="match status" value="1"/>
</dbReference>
<gene>
    <name evidence="14" type="ORF">LTR82_014721</name>
</gene>
<keyword evidence="12" id="KW-0732">Signal</keyword>
<dbReference type="Gene3D" id="2.60.40.1180">
    <property type="entry name" value="Golgi alpha-mannosidase II"/>
    <property type="match status" value="1"/>
</dbReference>
<comment type="caution">
    <text evidence="14">The sequence shown here is derived from an EMBL/GenBank/DDBJ whole genome shotgun (WGS) entry which is preliminary data.</text>
</comment>
<keyword evidence="9" id="KW-0325">Glycoprotein</keyword>
<dbReference type="GO" id="GO:0005509">
    <property type="term" value="F:calcium ion binding"/>
    <property type="evidence" value="ECO:0007669"/>
    <property type="project" value="InterPro"/>
</dbReference>
<accession>A0AAN6FBU7</accession>
<evidence type="ECO:0000256" key="11">
    <source>
        <dbReference type="ARBA" id="ARBA00023295"/>
    </source>
</evidence>
<dbReference type="InterPro" id="IPR015340">
    <property type="entry name" value="A_amylase_C_dom"/>
</dbReference>
<evidence type="ECO:0000256" key="6">
    <source>
        <dbReference type="ARBA" id="ARBA00022801"/>
    </source>
</evidence>
<reference evidence="14" key="1">
    <citation type="submission" date="2021-12" db="EMBL/GenBank/DDBJ databases">
        <title>Black yeast isolated from Biological Soil Crust.</title>
        <authorList>
            <person name="Kurbessoian T."/>
        </authorList>
    </citation>
    <scope>NUCLEOTIDE SEQUENCE</scope>
    <source>
        <strain evidence="14">CCFEE 5208</strain>
    </source>
</reference>
<dbReference type="SMART" id="SM00642">
    <property type="entry name" value="Aamy"/>
    <property type="match status" value="1"/>
</dbReference>
<dbReference type="InterPro" id="IPR006047">
    <property type="entry name" value="GH13_cat_dom"/>
</dbReference>
<dbReference type="FunFam" id="3.20.20.80:FF:000120">
    <property type="entry name" value="Alpha-amylase A"/>
    <property type="match status" value="1"/>
</dbReference>
<evidence type="ECO:0000256" key="1">
    <source>
        <dbReference type="ARBA" id="ARBA00000548"/>
    </source>
</evidence>
<sequence>MTSFPCAAHLLSLSLLALSHLFGTASCASAAQWRSRSIYQVLTDRFVHDDGSDNSTSIPCAVEQGLYCGGQWSGIKSRLDYIQGMGFDAVWISPITAQLPQRTGDGEAYTGYWQQDLYALNSKFGTAEELKDLIDEMHSRGMYIMLDLVVNHFGYAGPGWDVDYSVLNPFNDRKYYHNYCTVDDPGNATNTEVCWLGDWKVSLADLRTEDSDVQAMFGDWIEQMVANYSIDGLRIDTSINVEPSFFPGFMDSAGVFAVGEVMQGDDSLACKWADAIGSILNYPIYYTLTRAFKSTQGSIGDLVATIKSAKANCKDTTVLGSFSENHDVPRFANYTDDMALAKNIITYTFLADGIPIIYQGQEQHMNGGISPYMNRAPLWQTGYDTTAPLYQHIATLNTFRQHVIKQSANYTTFVNEVIYQDLHSLGMRKGPTGEQVITVLNNNGVTAAYFLLEMTGHGFKPGTHLTEIQTCASITINETGFLNVPMFAGTPKILYPTDLLHNSTLCNSSTSNPSDPSPSSTTLIETKSTTVNGRPTVVVSTAIVVPIPATTTTAGGEPQSTAGSAGPAHSHLALGVAPALHEPNLPLMVSAAMAATVASAGFLAGAELLGQGGA</sequence>
<evidence type="ECO:0000256" key="12">
    <source>
        <dbReference type="SAM" id="SignalP"/>
    </source>
</evidence>
<evidence type="ECO:0000256" key="3">
    <source>
        <dbReference type="ARBA" id="ARBA00008061"/>
    </source>
</evidence>
<evidence type="ECO:0000256" key="10">
    <source>
        <dbReference type="ARBA" id="ARBA00023277"/>
    </source>
</evidence>
<dbReference type="Pfam" id="PF00128">
    <property type="entry name" value="Alpha-amylase"/>
    <property type="match status" value="1"/>
</dbReference>
<comment type="catalytic activity">
    <reaction evidence="1">
        <text>Endohydrolysis of (1-&gt;4)-alpha-D-glucosidic linkages in polysaccharides containing three or more (1-&gt;4)-alpha-linked D-glucose units.</text>
        <dbReference type="EC" id="3.2.1.1"/>
    </reaction>
</comment>
<organism evidence="14 15">
    <name type="scientific">Friedmanniomyces endolithicus</name>
    <dbReference type="NCBI Taxonomy" id="329885"/>
    <lineage>
        <taxon>Eukaryota</taxon>
        <taxon>Fungi</taxon>
        <taxon>Dikarya</taxon>
        <taxon>Ascomycota</taxon>
        <taxon>Pezizomycotina</taxon>
        <taxon>Dothideomycetes</taxon>
        <taxon>Dothideomycetidae</taxon>
        <taxon>Mycosphaerellales</taxon>
        <taxon>Teratosphaeriaceae</taxon>
        <taxon>Friedmanniomyces</taxon>
    </lineage>
</organism>
<dbReference type="EC" id="3.2.1.1" evidence="4"/>
<feature type="chain" id="PRO_5043035766" description="alpha-amylase" evidence="12">
    <location>
        <begin position="28"/>
        <end position="614"/>
    </location>
</feature>
<feature type="domain" description="Glycosyl hydrolase family 13 catalytic" evidence="13">
    <location>
        <begin position="40"/>
        <end position="400"/>
    </location>
</feature>
<keyword evidence="11" id="KW-0326">Glycosidase</keyword>
<evidence type="ECO:0000313" key="15">
    <source>
        <dbReference type="Proteomes" id="UP001168146"/>
    </source>
</evidence>
<dbReference type="SUPFAM" id="SSF51445">
    <property type="entry name" value="(Trans)glycosidases"/>
    <property type="match status" value="1"/>
</dbReference>
<dbReference type="GO" id="GO:0004556">
    <property type="term" value="F:alpha-amylase activity"/>
    <property type="evidence" value="ECO:0007669"/>
    <property type="project" value="UniProtKB-EC"/>
</dbReference>
<evidence type="ECO:0000313" key="14">
    <source>
        <dbReference type="EMBL" id="KAK0310335.1"/>
    </source>
</evidence>
<evidence type="ECO:0000256" key="2">
    <source>
        <dbReference type="ARBA" id="ARBA00001913"/>
    </source>
</evidence>
<name>A0AAN6FBU7_9PEZI</name>
<proteinExistence type="inferred from homology"/>
<dbReference type="InterPro" id="IPR017853">
    <property type="entry name" value="GH"/>
</dbReference>
<dbReference type="Pfam" id="PF09260">
    <property type="entry name" value="A_amylase_dom_C"/>
    <property type="match status" value="1"/>
</dbReference>
<dbReference type="AlphaFoldDB" id="A0AAN6FBU7"/>
<keyword evidence="7" id="KW-0106">Calcium</keyword>
<evidence type="ECO:0000256" key="5">
    <source>
        <dbReference type="ARBA" id="ARBA00022723"/>
    </source>
</evidence>
<evidence type="ECO:0000256" key="8">
    <source>
        <dbReference type="ARBA" id="ARBA00023157"/>
    </source>
</evidence>
<comment type="cofactor">
    <cofactor evidence="2">
        <name>Ca(2+)</name>
        <dbReference type="ChEBI" id="CHEBI:29108"/>
    </cofactor>
</comment>
<feature type="signal peptide" evidence="12">
    <location>
        <begin position="1"/>
        <end position="27"/>
    </location>
</feature>